<comment type="similarity">
    <text evidence="1">Belongs to the PspA/Vipp/IM30 family.</text>
</comment>
<proteinExistence type="inferred from homology"/>
<keyword evidence="3" id="KW-1185">Reference proteome</keyword>
<dbReference type="AlphaFoldDB" id="A0A545SRE7"/>
<reference evidence="2 3" key="1">
    <citation type="submission" date="2019-06" db="EMBL/GenBank/DDBJ databases">
        <title>A novel species of marine bacteria.</title>
        <authorList>
            <person name="Wang Y."/>
        </authorList>
    </citation>
    <scope>NUCLEOTIDE SEQUENCE [LARGE SCALE GENOMIC DNA]</scope>
    <source>
        <strain evidence="2 3">MA1-10</strain>
    </source>
</reference>
<evidence type="ECO:0000256" key="1">
    <source>
        <dbReference type="ARBA" id="ARBA00043985"/>
    </source>
</evidence>
<organism evidence="2 3">
    <name type="scientific">Aliiroseovarius halocynthiae</name>
    <dbReference type="NCBI Taxonomy" id="985055"/>
    <lineage>
        <taxon>Bacteria</taxon>
        <taxon>Pseudomonadati</taxon>
        <taxon>Pseudomonadota</taxon>
        <taxon>Alphaproteobacteria</taxon>
        <taxon>Rhodobacterales</taxon>
        <taxon>Paracoccaceae</taxon>
        <taxon>Aliiroseovarius</taxon>
    </lineage>
</organism>
<dbReference type="InterPro" id="IPR007157">
    <property type="entry name" value="PspA_VIPP1"/>
</dbReference>
<protein>
    <submittedName>
        <fullName evidence="2">PspA/IM30 family protein</fullName>
    </submittedName>
</protein>
<evidence type="ECO:0000313" key="3">
    <source>
        <dbReference type="Proteomes" id="UP000315816"/>
    </source>
</evidence>
<dbReference type="OrthoDB" id="7999550at2"/>
<evidence type="ECO:0000313" key="2">
    <source>
        <dbReference type="EMBL" id="TQV67466.1"/>
    </source>
</evidence>
<name>A0A545SRE7_9RHOB</name>
<dbReference type="RefSeq" id="WP_142853627.1">
    <property type="nucleotide sequence ID" value="NZ_FXWW01000002.1"/>
</dbReference>
<sequence>MFRTLKTLFDGANARAEERVRETYSIELIDQKIREANQGLKAAKMSLAALTQRARTEERMVDTLTGRITDLETRATEALAAKRDKLAQEAATAIASLENERATRLATQERLEARVIRLRASVETVNRRITDLKQGAIAARASRVEAGVHHKLATTLSGAGALEEAEELIHNVLNEDDPFEQAEILREIDQDLAHHNVADRLEDAGFGDRTKATGASVLERLKAAK</sequence>
<dbReference type="EMBL" id="VICH01000006">
    <property type="protein sequence ID" value="TQV67466.1"/>
    <property type="molecule type" value="Genomic_DNA"/>
</dbReference>
<gene>
    <name evidence="2" type="ORF">FIL88_09580</name>
</gene>
<dbReference type="Pfam" id="PF04012">
    <property type="entry name" value="PspA_IM30"/>
    <property type="match status" value="1"/>
</dbReference>
<accession>A0A545SRE7</accession>
<dbReference type="Proteomes" id="UP000315816">
    <property type="component" value="Unassembled WGS sequence"/>
</dbReference>
<comment type="caution">
    <text evidence="2">The sequence shown here is derived from an EMBL/GenBank/DDBJ whole genome shotgun (WGS) entry which is preliminary data.</text>
</comment>